<dbReference type="InterPro" id="IPR036383">
    <property type="entry name" value="TSP1_rpt_sf"/>
</dbReference>
<dbReference type="InterPro" id="IPR036465">
    <property type="entry name" value="vWFA_dom_sf"/>
</dbReference>
<feature type="compositionally biased region" description="Low complexity" evidence="7">
    <location>
        <begin position="3168"/>
        <end position="3183"/>
    </location>
</feature>
<dbReference type="Pfam" id="PF07691">
    <property type="entry name" value="PA14"/>
    <property type="match status" value="1"/>
</dbReference>
<feature type="region of interest" description="Disordered" evidence="7">
    <location>
        <begin position="2585"/>
        <end position="2652"/>
    </location>
</feature>
<evidence type="ECO:0000256" key="6">
    <source>
        <dbReference type="ARBA" id="ARBA00023157"/>
    </source>
</evidence>
<name>A0ABN8MF96_9CNID</name>
<feature type="region of interest" description="Disordered" evidence="7">
    <location>
        <begin position="3168"/>
        <end position="3230"/>
    </location>
</feature>
<feature type="region of interest" description="Disordered" evidence="7">
    <location>
        <begin position="3906"/>
        <end position="3927"/>
    </location>
</feature>
<dbReference type="PROSITE" id="PS51820">
    <property type="entry name" value="PA14"/>
    <property type="match status" value="1"/>
</dbReference>
<evidence type="ECO:0000256" key="1">
    <source>
        <dbReference type="ARBA" id="ARBA00004613"/>
    </source>
</evidence>
<feature type="compositionally biased region" description="Low complexity" evidence="7">
    <location>
        <begin position="2598"/>
        <end position="2612"/>
    </location>
</feature>
<comment type="subcellular location">
    <subcellularLocation>
        <location evidence="1">Secreted</location>
    </subcellularLocation>
</comment>
<dbReference type="InterPro" id="IPR012314">
    <property type="entry name" value="Pept_M12B_GON-ADAMTSs"/>
</dbReference>
<dbReference type="InterPro" id="IPR037524">
    <property type="entry name" value="PA14/GLEYA"/>
</dbReference>
<dbReference type="InterPro" id="IPR000562">
    <property type="entry name" value="FN_type2_dom"/>
</dbReference>
<evidence type="ECO:0008006" key="13">
    <source>
        <dbReference type="Google" id="ProtNLM"/>
    </source>
</evidence>
<evidence type="ECO:0000256" key="7">
    <source>
        <dbReference type="SAM" id="MobiDB-lite"/>
    </source>
</evidence>
<dbReference type="EMBL" id="CALNXI010000412">
    <property type="protein sequence ID" value="CAH3026594.1"/>
    <property type="molecule type" value="Genomic_DNA"/>
</dbReference>
<feature type="domain" description="VWFA" evidence="8">
    <location>
        <begin position="2098"/>
        <end position="2279"/>
    </location>
</feature>
<protein>
    <recommendedName>
        <fullName evidence="13">SCO-spondin</fullName>
    </recommendedName>
</protein>
<keyword evidence="3" id="KW-0479">Metal-binding</keyword>
<dbReference type="Proteomes" id="UP001159427">
    <property type="component" value="Unassembled WGS sequence"/>
</dbReference>
<dbReference type="SUPFAM" id="SSF56988">
    <property type="entry name" value="Anthrax protective antigen"/>
    <property type="match status" value="1"/>
</dbReference>
<dbReference type="InterPro" id="IPR000884">
    <property type="entry name" value="TSP1_rpt"/>
</dbReference>
<dbReference type="CDD" id="cd01450">
    <property type="entry name" value="vWFA_subfamily_ECM"/>
    <property type="match status" value="3"/>
</dbReference>
<dbReference type="SMART" id="SM00327">
    <property type="entry name" value="VWA"/>
    <property type="match status" value="3"/>
</dbReference>
<feature type="domain" description="PA14" evidence="10">
    <location>
        <begin position="3467"/>
        <end position="3623"/>
    </location>
</feature>
<reference evidence="11 12" key="1">
    <citation type="submission" date="2022-05" db="EMBL/GenBank/DDBJ databases">
        <authorList>
            <consortium name="Genoscope - CEA"/>
            <person name="William W."/>
        </authorList>
    </citation>
    <scope>NUCLEOTIDE SEQUENCE [LARGE SCALE GENOMIC DNA]</scope>
</reference>
<dbReference type="SUPFAM" id="SSF53300">
    <property type="entry name" value="vWA-like"/>
    <property type="match status" value="3"/>
</dbReference>
<dbReference type="PANTHER" id="PTHR22906:SF43">
    <property type="entry name" value="PROPERDIN"/>
    <property type="match status" value="1"/>
</dbReference>
<dbReference type="SUPFAM" id="SSF49899">
    <property type="entry name" value="Concanavalin A-like lectins/glucanases"/>
    <property type="match status" value="1"/>
</dbReference>
<evidence type="ECO:0000256" key="2">
    <source>
        <dbReference type="ARBA" id="ARBA00022525"/>
    </source>
</evidence>
<keyword evidence="5" id="KW-0677">Repeat</keyword>
<gene>
    <name evidence="11" type="ORF">PEVE_00029478</name>
</gene>
<evidence type="ECO:0000256" key="5">
    <source>
        <dbReference type="ARBA" id="ARBA00022737"/>
    </source>
</evidence>
<dbReference type="Gene3D" id="3.40.50.410">
    <property type="entry name" value="von Willebrand factor, type A domain"/>
    <property type="match status" value="3"/>
</dbReference>
<dbReference type="InterPro" id="IPR013320">
    <property type="entry name" value="ConA-like_dom_sf"/>
</dbReference>
<dbReference type="Gene3D" id="2.60.120.200">
    <property type="match status" value="1"/>
</dbReference>
<dbReference type="Pfam" id="PF00092">
    <property type="entry name" value="VWA"/>
    <property type="match status" value="3"/>
</dbReference>
<feature type="compositionally biased region" description="Low complexity" evidence="7">
    <location>
        <begin position="3190"/>
        <end position="3215"/>
    </location>
</feature>
<evidence type="ECO:0000259" key="8">
    <source>
        <dbReference type="PROSITE" id="PS50234"/>
    </source>
</evidence>
<evidence type="ECO:0000256" key="3">
    <source>
        <dbReference type="ARBA" id="ARBA00022723"/>
    </source>
</evidence>
<feature type="domain" description="VWFA" evidence="8">
    <location>
        <begin position="2959"/>
        <end position="3142"/>
    </location>
</feature>
<evidence type="ECO:0000313" key="12">
    <source>
        <dbReference type="Proteomes" id="UP001159427"/>
    </source>
</evidence>
<evidence type="ECO:0000313" key="11">
    <source>
        <dbReference type="EMBL" id="CAH3026594.1"/>
    </source>
</evidence>
<dbReference type="Pfam" id="PF00090">
    <property type="entry name" value="TSP_1"/>
    <property type="match status" value="31"/>
</dbReference>
<dbReference type="SUPFAM" id="SSF82895">
    <property type="entry name" value="TSP-1 type 1 repeat"/>
    <property type="match status" value="31"/>
</dbReference>
<dbReference type="SMART" id="SM00209">
    <property type="entry name" value="TSP1"/>
    <property type="match status" value="31"/>
</dbReference>
<dbReference type="InterPro" id="IPR036943">
    <property type="entry name" value="FN_type2_sf"/>
</dbReference>
<feature type="compositionally biased region" description="Polar residues" evidence="7">
    <location>
        <begin position="2585"/>
        <end position="2597"/>
    </location>
</feature>
<feature type="domain" description="VWFA" evidence="8">
    <location>
        <begin position="2344"/>
        <end position="2518"/>
    </location>
</feature>
<dbReference type="Pfam" id="PF00040">
    <property type="entry name" value="fn2"/>
    <property type="match status" value="1"/>
</dbReference>
<dbReference type="InterPro" id="IPR006558">
    <property type="entry name" value="LamG-like"/>
</dbReference>
<organism evidence="11 12">
    <name type="scientific">Porites evermanni</name>
    <dbReference type="NCBI Taxonomy" id="104178"/>
    <lineage>
        <taxon>Eukaryota</taxon>
        <taxon>Metazoa</taxon>
        <taxon>Cnidaria</taxon>
        <taxon>Anthozoa</taxon>
        <taxon>Hexacorallia</taxon>
        <taxon>Scleractinia</taxon>
        <taxon>Fungiina</taxon>
        <taxon>Poritidae</taxon>
        <taxon>Porites</taxon>
    </lineage>
</organism>
<dbReference type="Pfam" id="PF08685">
    <property type="entry name" value="GON"/>
    <property type="match status" value="1"/>
</dbReference>
<dbReference type="InterPro" id="IPR002035">
    <property type="entry name" value="VWF_A"/>
</dbReference>
<dbReference type="InterPro" id="IPR052065">
    <property type="entry name" value="Compl_asym_regulator"/>
</dbReference>
<keyword evidence="2" id="KW-0964">Secreted</keyword>
<dbReference type="Gene3D" id="2.20.100.10">
    <property type="entry name" value="Thrombospondin type-1 (TSP1) repeat"/>
    <property type="match status" value="31"/>
</dbReference>
<dbReference type="PROSITE" id="PS51046">
    <property type="entry name" value="GON"/>
    <property type="match status" value="1"/>
</dbReference>
<dbReference type="SMART" id="SM00560">
    <property type="entry name" value="LamGL"/>
    <property type="match status" value="1"/>
</dbReference>
<dbReference type="InterPro" id="IPR011658">
    <property type="entry name" value="PA14_dom"/>
</dbReference>
<dbReference type="Gene3D" id="2.10.10.10">
    <property type="entry name" value="Fibronectin, type II, collagen-binding"/>
    <property type="match status" value="1"/>
</dbReference>
<dbReference type="PROSITE" id="PS50234">
    <property type="entry name" value="VWFA"/>
    <property type="match status" value="3"/>
</dbReference>
<keyword evidence="12" id="KW-1185">Reference proteome</keyword>
<feature type="domain" description="GON" evidence="9">
    <location>
        <begin position="3633"/>
        <end position="3835"/>
    </location>
</feature>
<dbReference type="Gene3D" id="2.60.120.1560">
    <property type="match status" value="1"/>
</dbReference>
<feature type="compositionally biased region" description="Low complexity" evidence="7">
    <location>
        <begin position="2622"/>
        <end position="2652"/>
    </location>
</feature>
<dbReference type="PANTHER" id="PTHR22906">
    <property type="entry name" value="PROPERDIN"/>
    <property type="match status" value="1"/>
</dbReference>
<proteinExistence type="predicted"/>
<keyword evidence="6" id="KW-1015">Disulfide bond</keyword>
<dbReference type="Pfam" id="PF13385">
    <property type="entry name" value="Laminin_G_3"/>
    <property type="match status" value="1"/>
</dbReference>
<keyword evidence="4" id="KW-0732">Signal</keyword>
<evidence type="ECO:0000259" key="9">
    <source>
        <dbReference type="PROSITE" id="PS51046"/>
    </source>
</evidence>
<evidence type="ECO:0000256" key="4">
    <source>
        <dbReference type="ARBA" id="ARBA00022729"/>
    </source>
</evidence>
<comment type="caution">
    <text evidence="11">The sequence shown here is derived from an EMBL/GenBank/DDBJ whole genome shotgun (WGS) entry which is preliminary data.</text>
</comment>
<evidence type="ECO:0000259" key="10">
    <source>
        <dbReference type="PROSITE" id="PS51820"/>
    </source>
</evidence>
<accession>A0ABN8MF96</accession>
<dbReference type="PROSITE" id="PS50092">
    <property type="entry name" value="TSP1"/>
    <property type="match status" value="31"/>
</dbReference>
<sequence>MDDENKKPWCSTTSNYDIDGMWGHCLADTPITLSSAESQETLETEQPGQVATGRPLSDEYASTAVMSPTPLPSTFAAPVTGVYSDWSHWSVCSASCGGGTQERTRKCSFPKDAKGGVDCSTLGPSLETRECNVLMCPEDGAYSDWSDWSTCDVTCGGGLMQRYRSCNSPAPSNGGRDCAAIGLGASMESKACNIMSCPYDGGYSDWTGWSLCDKSCGDGKKYRTRSCTNPPPSNGGHDCSWFGSDKEVSVCNDGPCEVDGGFTAWSDWSACSRSCGPGVTSRHRTCSNPSPSAGGKDCTNLGPAFEQRSCLLTECPASGNWTKWSDWNECSRTCGSGIQFRKRVCIHPKGDLFCLGEKVQSRLCNGQHCPVNGNYTNWSPWTSCSTTCGVGVRKRNRTCTNPKPMFRGRSCEEQGLGLPSQAEHCYMRQCAVNGNYTHWSDWSPCSHSCGPGYMVRSRTCTNPSPANGGFECSRLGQPVQSTQCFLVDCPVDGKYTQWSNWTSCSATCGEGTQTRTRYCTNPPPLHGGRDCTEIGSNIEIQPCKNQDCLVNGNYGKWSSWSICSKTCGRGLKKRIRECNDPLPSNGGKDCYEQGLGPSEERAHCFERSCPLDGNYNDWSAWTTCSVSCGGGVKFRHRNCTNPVPMHGGRDCSLIGPATESDSCHGEPCPVNGMYGSWSLWSECDHSCGGGVRVRSRSCTNPPAQFGGSDCGSLGPDRETEVCNLGSCPVNGNFSEWTLWTPCSVTCGQGIMTRKRFCTNPSPTIGGKDCTDLGPDQEKTSCQLVDCRANCTCGAWTKWSDCSHSCGGGVQHRERDCIPPKSVPGMTCDNDRRESRLCRYEPCPINGKFSDWTPWSPCSVTCGVGMKNRTRRCNAPEPQFGGKSCTEQAMGPSTESTQCYLTPCPVNGGYTEWNNWEPCSVTCGKGIKTRRRFCTNPEPAYGGVACAHLGSGVESVQCFESNCPIDGKYSPWSQWSACSKTCGYGIQTRKRTCTSPEPQHGGRDCTDLGDPEHIRPCQVIQCPIHGNYSSWSSWGACSTSCGPGIRKRTRTCTNPEPEYGGLTCAEEKLGPNVESSKCNLGDCPVNGGWGPWSLWSACTTSCGPGTRERKRSCINPAPKNGGKPCSGAEQQVGDCSYRPCPVDGNYTEWTAWTACDKTCGTGLMARWRACANPSPQYGGRDCSMYGQDTETKSCQIKDYCPNDGNWGEWSAWSACTKSCGFGVRMRVRSCDNPAPSENGRDCKGENTQTVNCKSGDCCDVPMRPLGCFQDKKSPSRPLPELIFTDNDRQSTLYSGFNVQSDDWQQYMPELICRCAQSARRNNYTHFGIQGYGECWSGRNADKTFSRDGVQNAFTQEPAPKPWVGCVGDNFERCRGGDEPCVGQEDTNFVYAFVNISPINGKYGPWSAWTKCSKSCGGGLRSRVRNCTSPAPAYGGKDCSELGEPQESEPCGSTKICPVDGGWSAWGNWSVCSKSCGKGVMGRRRFCDSPAPSNGGRLCVGPANQTLSCNQGECPVNGSWSPWSSWQACSATCGDGIQMRTRVCKSPEPTNGGYSCEGENVDVKPCTVRRCPINGNYSEWSDWSLCSRSCSGGIKTRKRECINPSPQYGPEKQEEYCKLEPCMIHGGYTNWGGWTECDVTCGGGHRQRSRACTNPVPEYGGLNCTHLGNTVQSDVCNTRPCAQPGGWSGWSVWSPCSRSCGSGSSSRRRTCTAPPPSYGGADCVGGSEERKACKVQDCCEIPYKALGCFRDNHNLYRPLPDQLFSDSQEVINFKSWPNYLSDVICRCARETQRKGWNTFGVQNYGECLSGDRAVDTYSEEGEQLLFMAPSQPKPLLGCVDNEMRDCTGNNLECAGQENSNYVFSLDDVKAVQGNYTEWSAWSDCSTTCGRGEKFRTRNCTNPPPAFGGMDCSFIGMDRDVQKCEITPCAVDGNWAQWGNWSTCSATCGHGKVYRRRTCDSPAPSNGGKPCAGLGHESAECRMTSCPVDGRWSGWSAWSPCSVTCGNGRQERTRRCDTPVPEYGGKFCEGPAKEYHNCEEDDCPGFWSDWSAWSVCSKSCGSGGRRSRTRTCQGGATCVGSAREIEVCKLQDCPACRKTIDLAFILDSSGTVDDSQWKLTKDFVHGVSNGFRLASNGTRISIISYSTLPHIERRFDDKNENDNMADFLESMSQPRGETRTDRALKLARDELITSEGGARDYTPKAIVLVTDGGDNPDSTAKFAEQRARELKDMDGATIVAVGVGDKVDQYELRQLATDPDHAFLVTSYDDIIGYVKSAADAVCTAKPPPPPPRWGAWTEWSPCMKTCGTGVSLRSRECLTGANCRGSGTETKKCKIQDCPSCQIATDLAFVLPVSSKINDTEWREVQNFAKGVANAFNISYHGTHVGVLSYSSQATMEMKFNRYFYPTDVLNAIDNIYPEAKSYQGTRMDDALEIANYELFTPTGGSRDQITKTMIVVVSDRLGGEKSPAILRRLRYAGVTPVVIGVGPDVKNDELLKIADRNHTFLVNSFNDLITVAEKVVKSACNVPKYLRKMWDEEAHKERLREQAAAHRKKVLSVTHQGVTAIPLTPGQQATVGYVHEPAVTPASQAVTSQPVNRNVTSEQQSVEQETVTQPNYSNVSLPQQSEQQNAQIAAQAEPVPPAQTVQPVQPTQPEQVGYPAQQVYSNATEVPQPVQNVTVVPEPVYSNASFPEQLVQQPAQPAQTAQQVYSNATVTQQPTQLVYSNASLPQQPVQPVQVAQPAQAFYSNHTVGQEPVYSNATPSLQPVEQGWSNVTSAQQAGYPVPEAQQPVYSNASVSPQTPAIEYDNVSAPGMVYPGESSPLASQGLISNVSAPYTLPQSNQTVIPAAAQAVIPGPAQVGPAAEANASIPQAQAPSFQPQPTVAVAPAPVQNETAGQTMPSAADATGVPAPALATAAQQPAPAQANNTLPSPEVGIQAPVAVPPMTFNAQPFACSQRLDIVFALDSSSDVAGDQWKEQKDFMKKIAEGFQIQEDGTHAGVLAYSTIPSISMKLGERNARQELDKALDDLPRDPGNRNLVILLEMARFEVFTKSGGMRMHKPKALVITVLGPQNDHNTNAAKSLKSFAKQLEISGVKVVAVGSPSIDEKDLQSMTTDPKYAVRVNDLRSPAEAEKVSKIICNVAAEYPSSEVNHFAAAKPVQVPLTDQVQPAQPAAPTAPQAPAQTPPQAPAQTAPQAPAQAAPQAPEQTPAQVPAHNASAVPQTNPAQERKEYPFTCQPVLYYDFDKICAGEIFDESGSGNNGMSRGSVVVEAGYNEDNGVDLSDGFIQLDGKNFKGKPTLGVTIATWVKAKNLTGPNVNEIFVTAAPGVAGPTKQGEYHFEILDKGRVRFFQRNNGKTVYGRTTKETIPLNTWVHLAGSYNPNGKQALIYINGHPVLDYEQTEPHETDSLSTDWSKGAYIGSFTDDVGTSRQFKGALDEFYMFPCALTGQQIVKLRDTHKMPRYVGPYPGVQREVWRGVQGTTVTDLVLSHDYPNKPTETTVVPDFDAPKNEGDDYGSRMRGYFVAPYTGTYSFSVSGNDQAELYFSGSSREKDKDLFAVVHGTGHNDFADMPYQHSGYIPLEAGKYYWIEALHKEGQRRDSLSVGYTLECPNSAPVLSETPILKPSLQYKIPRSCAEVKKMWPGFKDDEYVIQMSSSCDPVRLYCHGMNTATPREYITLPAGPDKNFASFHRGRLLNFETCSGSINPEPKLTANYWGTTRFNKLRIDPTSGLVHRNDYQFAMTEGNPVRFGRAGDCFSAASKCHKGKFQIDLSGTGMRMRRDVEWEAWGTPKLPKRLLNVQKTDDGLSVVGECGGSCGGCQPAQERMYVEPAKCIDRQSTEAVARHSIPRHHASKSNVNGAKKSFVKVPEKVHIRSKIPYPHKKTFFKAGPGLEDSEMEVIGHVTKKRKRSESKKRKKRKRHLNV</sequence>